<accession>A0ABU8Q0F4</accession>
<protein>
    <submittedName>
        <fullName evidence="3">DUF2092 domain-containing protein</fullName>
    </submittedName>
</protein>
<dbReference type="InterPro" id="IPR019207">
    <property type="entry name" value="DUF2092"/>
</dbReference>
<reference evidence="3 4" key="1">
    <citation type="submission" date="2023-12" db="EMBL/GenBank/DDBJ databases">
        <title>Gut-associated functions are favored during microbiome assembly across C. elegans life.</title>
        <authorList>
            <person name="Zimmermann J."/>
        </authorList>
    </citation>
    <scope>NUCLEOTIDE SEQUENCE [LARGE SCALE GENOMIC DNA]</scope>
    <source>
        <strain evidence="3 4">JUb134</strain>
    </source>
</reference>
<evidence type="ECO:0000256" key="1">
    <source>
        <dbReference type="ARBA" id="ARBA00022729"/>
    </source>
</evidence>
<evidence type="ECO:0000313" key="3">
    <source>
        <dbReference type="EMBL" id="MEJ5093217.1"/>
    </source>
</evidence>
<name>A0ABU8Q0F4_9SPHN</name>
<feature type="chain" id="PRO_5045609517" evidence="2">
    <location>
        <begin position="24"/>
        <end position="261"/>
    </location>
</feature>
<dbReference type="SUPFAM" id="SSF89392">
    <property type="entry name" value="Prokaryotic lipoproteins and lipoprotein localization factors"/>
    <property type="match status" value="1"/>
</dbReference>
<keyword evidence="4" id="KW-1185">Reference proteome</keyword>
<dbReference type="InterPro" id="IPR029046">
    <property type="entry name" value="LolA/LolB/LppX"/>
</dbReference>
<evidence type="ECO:0000256" key="2">
    <source>
        <dbReference type="SAM" id="SignalP"/>
    </source>
</evidence>
<dbReference type="RefSeq" id="WP_132884164.1">
    <property type="nucleotide sequence ID" value="NZ_JBBGZA010000001.1"/>
</dbReference>
<gene>
    <name evidence="3" type="ORF">WH159_01470</name>
</gene>
<proteinExistence type="predicted"/>
<evidence type="ECO:0000313" key="4">
    <source>
        <dbReference type="Proteomes" id="UP001380365"/>
    </source>
</evidence>
<dbReference type="Pfam" id="PF09865">
    <property type="entry name" value="DUF2092"/>
    <property type="match status" value="1"/>
</dbReference>
<organism evidence="3 4">
    <name type="scientific">Sphingomonas molluscorum</name>
    <dbReference type="NCBI Taxonomy" id="418184"/>
    <lineage>
        <taxon>Bacteria</taxon>
        <taxon>Pseudomonadati</taxon>
        <taxon>Pseudomonadota</taxon>
        <taxon>Alphaproteobacteria</taxon>
        <taxon>Sphingomonadales</taxon>
        <taxon>Sphingomonadaceae</taxon>
        <taxon>Sphingomonas</taxon>
    </lineage>
</organism>
<comment type="caution">
    <text evidence="3">The sequence shown here is derived from an EMBL/GenBank/DDBJ whole genome shotgun (WGS) entry which is preliminary data.</text>
</comment>
<feature type="signal peptide" evidence="2">
    <location>
        <begin position="1"/>
        <end position="23"/>
    </location>
</feature>
<dbReference type="EMBL" id="JBBGZA010000001">
    <property type="protein sequence ID" value="MEJ5093217.1"/>
    <property type="molecule type" value="Genomic_DNA"/>
</dbReference>
<sequence>MYRQVRWKLGLAAAVLIGSPAYAQSAPQAGVAGTAATTVDPVAIQALRSMGNYLKTLNSFELRSKATIETNMENTDLKVSLGLENTYRVQRPNAFFIELRSDRQYRQFYYDGRKFTVNVPRQGFYAAVDAPPTIGDLIDAIYEDYGIALPLSDIFYWADAGTPTEDVRSAVRVGYAKIGGVDTDQFAYRGDDLDFQLWIARGSRPLPMKIAIINREDPIHPSFTAELTWNTNTRFAPSTFAFKPPSGASSIQMARLDSQEK</sequence>
<dbReference type="Proteomes" id="UP001380365">
    <property type="component" value="Unassembled WGS sequence"/>
</dbReference>
<keyword evidence="1 2" id="KW-0732">Signal</keyword>